<feature type="domain" description="Ribosomal protein L9" evidence="9">
    <location>
        <begin position="1"/>
        <end position="46"/>
    </location>
</feature>
<evidence type="ECO:0000256" key="6">
    <source>
        <dbReference type="ARBA" id="ARBA00035292"/>
    </source>
</evidence>
<dbReference type="FunCoup" id="A0A2S8SQD1">
    <property type="interactions" value="495"/>
</dbReference>
<dbReference type="InterPro" id="IPR020594">
    <property type="entry name" value="Ribosomal_bL9_bac/chp"/>
</dbReference>
<dbReference type="OrthoDB" id="9788336at2"/>
<evidence type="ECO:0000256" key="2">
    <source>
        <dbReference type="ARBA" id="ARBA00022730"/>
    </source>
</evidence>
<keyword evidence="4 7" id="KW-0689">Ribosomal protein</keyword>
<dbReference type="NCBIfam" id="TIGR00158">
    <property type="entry name" value="L9"/>
    <property type="match status" value="1"/>
</dbReference>
<feature type="region of interest" description="Disordered" evidence="8">
    <location>
        <begin position="150"/>
        <end position="190"/>
    </location>
</feature>
<keyword evidence="2 7" id="KW-0699">rRNA-binding</keyword>
<evidence type="ECO:0000256" key="4">
    <source>
        <dbReference type="ARBA" id="ARBA00022980"/>
    </source>
</evidence>
<dbReference type="SUPFAM" id="SSF55658">
    <property type="entry name" value="L9 N-domain-like"/>
    <property type="match status" value="1"/>
</dbReference>
<dbReference type="Pfam" id="PF03948">
    <property type="entry name" value="Ribosomal_L9_C"/>
    <property type="match status" value="1"/>
</dbReference>
<dbReference type="InterPro" id="IPR009027">
    <property type="entry name" value="Ribosomal_bL9/RNase_H1_N"/>
</dbReference>
<dbReference type="HAMAP" id="MF_00503">
    <property type="entry name" value="Ribosomal_bL9"/>
    <property type="match status" value="1"/>
</dbReference>
<dbReference type="GO" id="GO:0006412">
    <property type="term" value="P:translation"/>
    <property type="evidence" value="ECO:0007669"/>
    <property type="project" value="UniProtKB-UniRule"/>
</dbReference>
<keyword evidence="5 7" id="KW-0687">Ribonucleoprotein</keyword>
<dbReference type="GO" id="GO:0005840">
    <property type="term" value="C:ribosome"/>
    <property type="evidence" value="ECO:0007669"/>
    <property type="project" value="UniProtKB-KW"/>
</dbReference>
<evidence type="ECO:0000256" key="8">
    <source>
        <dbReference type="SAM" id="MobiDB-lite"/>
    </source>
</evidence>
<comment type="caution">
    <text evidence="11">The sequence shown here is derived from an EMBL/GenBank/DDBJ whole genome shotgun (WGS) entry which is preliminary data.</text>
</comment>
<dbReference type="InterPro" id="IPR036935">
    <property type="entry name" value="Ribosomal_bL9_N_sf"/>
</dbReference>
<dbReference type="Gene3D" id="3.10.430.100">
    <property type="entry name" value="Ribosomal protein L9, C-terminal domain"/>
    <property type="match status" value="1"/>
</dbReference>
<protein>
    <recommendedName>
        <fullName evidence="6 7">Large ribosomal subunit protein bL9</fullName>
    </recommendedName>
</protein>
<dbReference type="InterPro" id="IPR020069">
    <property type="entry name" value="Ribosomal_bL9_C"/>
</dbReference>
<organism evidence="11 12">
    <name type="scientific">Abditibacterium utsteinense</name>
    <dbReference type="NCBI Taxonomy" id="1960156"/>
    <lineage>
        <taxon>Bacteria</taxon>
        <taxon>Pseudomonadati</taxon>
        <taxon>Abditibacteriota</taxon>
        <taxon>Abditibacteriia</taxon>
        <taxon>Abditibacteriales</taxon>
        <taxon>Abditibacteriaceae</taxon>
        <taxon>Abditibacterium</taxon>
    </lineage>
</organism>
<comment type="similarity">
    <text evidence="1 7">Belongs to the bacterial ribosomal protein bL9 family.</text>
</comment>
<feature type="domain" description="Large ribosomal subunit protein bL9 C-terminal" evidence="10">
    <location>
        <begin position="65"/>
        <end position="146"/>
    </location>
</feature>
<evidence type="ECO:0000259" key="9">
    <source>
        <dbReference type="Pfam" id="PF01281"/>
    </source>
</evidence>
<dbReference type="GO" id="GO:0019843">
    <property type="term" value="F:rRNA binding"/>
    <property type="evidence" value="ECO:0007669"/>
    <property type="project" value="UniProtKB-UniRule"/>
</dbReference>
<dbReference type="InterPro" id="IPR000244">
    <property type="entry name" value="Ribosomal_bL9"/>
</dbReference>
<reference evidence="11 12" key="1">
    <citation type="journal article" date="2018" name="Syst. Appl. Microbiol.">
        <title>Abditibacterium utsteinense sp. nov., the first cultivated member of candidate phylum FBP, isolated from ice-free Antarctic soil samples.</title>
        <authorList>
            <person name="Tahon G."/>
            <person name="Tytgat B."/>
            <person name="Lebbe L."/>
            <person name="Carlier A."/>
            <person name="Willems A."/>
        </authorList>
    </citation>
    <scope>NUCLEOTIDE SEQUENCE [LARGE SCALE GENOMIC DNA]</scope>
    <source>
        <strain evidence="11 12">LMG 29911</strain>
    </source>
</reference>
<evidence type="ECO:0000256" key="5">
    <source>
        <dbReference type="ARBA" id="ARBA00023274"/>
    </source>
</evidence>
<evidence type="ECO:0000256" key="1">
    <source>
        <dbReference type="ARBA" id="ARBA00010605"/>
    </source>
</evidence>
<sequence length="190" mass="19953">MKVILTKDVEKLGHSLDVVEVADGYARNYLMPRSLAMAATKSALANLETLKKHDDRKQAKLRVGAQEMADKIGEGTLDFADANVGSGGKLYGSFGNADIAAKLKSQFGVEVDRRSILIPDPIRAEGFYTVPLKLHRDITVNLKVKVGNPSEPPAPVALAPAETTPVATTPVATPAAAEAPAEAPAEAVAA</sequence>
<proteinExistence type="inferred from homology"/>
<dbReference type="RefSeq" id="WP_106380887.1">
    <property type="nucleotide sequence ID" value="NZ_NIGF01000017.1"/>
</dbReference>
<accession>A0A2S8SQD1</accession>
<evidence type="ECO:0000256" key="7">
    <source>
        <dbReference type="HAMAP-Rule" id="MF_00503"/>
    </source>
</evidence>
<evidence type="ECO:0000313" key="11">
    <source>
        <dbReference type="EMBL" id="PQV63014.1"/>
    </source>
</evidence>
<keyword evidence="3 7" id="KW-0694">RNA-binding</keyword>
<evidence type="ECO:0000259" key="10">
    <source>
        <dbReference type="Pfam" id="PF03948"/>
    </source>
</evidence>
<comment type="function">
    <text evidence="7">Binds to the 23S rRNA.</text>
</comment>
<dbReference type="AlphaFoldDB" id="A0A2S8SQD1"/>
<evidence type="ECO:0000313" key="12">
    <source>
        <dbReference type="Proteomes" id="UP000237684"/>
    </source>
</evidence>
<dbReference type="InterPro" id="IPR020070">
    <property type="entry name" value="Ribosomal_bL9_N"/>
</dbReference>
<evidence type="ECO:0000256" key="3">
    <source>
        <dbReference type="ARBA" id="ARBA00022884"/>
    </source>
</evidence>
<dbReference type="Pfam" id="PF01281">
    <property type="entry name" value="Ribosomal_L9_N"/>
    <property type="match status" value="1"/>
</dbReference>
<dbReference type="EMBL" id="NIGF01000017">
    <property type="protein sequence ID" value="PQV63014.1"/>
    <property type="molecule type" value="Genomic_DNA"/>
</dbReference>
<keyword evidence="12" id="KW-1185">Reference proteome</keyword>
<dbReference type="Gene3D" id="3.40.5.10">
    <property type="entry name" value="Ribosomal protein L9, N-terminal domain"/>
    <property type="match status" value="1"/>
</dbReference>
<dbReference type="SUPFAM" id="SSF55653">
    <property type="entry name" value="Ribosomal protein L9 C-domain"/>
    <property type="match status" value="1"/>
</dbReference>
<gene>
    <name evidence="7" type="primary">rplI</name>
    <name evidence="11" type="ORF">B1R32_11756</name>
</gene>
<dbReference type="Proteomes" id="UP000237684">
    <property type="component" value="Unassembled WGS sequence"/>
</dbReference>
<dbReference type="InParanoid" id="A0A2S8SQD1"/>
<dbReference type="PANTHER" id="PTHR21368">
    <property type="entry name" value="50S RIBOSOMAL PROTEIN L9"/>
    <property type="match status" value="1"/>
</dbReference>
<name>A0A2S8SQD1_9BACT</name>
<feature type="compositionally biased region" description="Low complexity" evidence="8">
    <location>
        <begin position="156"/>
        <end position="190"/>
    </location>
</feature>
<dbReference type="GO" id="GO:1990904">
    <property type="term" value="C:ribonucleoprotein complex"/>
    <property type="evidence" value="ECO:0007669"/>
    <property type="project" value="UniProtKB-KW"/>
</dbReference>
<dbReference type="GO" id="GO:0003735">
    <property type="term" value="F:structural constituent of ribosome"/>
    <property type="evidence" value="ECO:0007669"/>
    <property type="project" value="InterPro"/>
</dbReference>
<dbReference type="InterPro" id="IPR036791">
    <property type="entry name" value="Ribosomal_bL9_C_sf"/>
</dbReference>